<evidence type="ECO:0000313" key="8">
    <source>
        <dbReference type="EMBL" id="MDA4846521.1"/>
    </source>
</evidence>
<proteinExistence type="inferred from homology"/>
<organism evidence="8 9">
    <name type="scientific">Hoeflea poritis</name>
    <dbReference type="NCBI Taxonomy" id="2993659"/>
    <lineage>
        <taxon>Bacteria</taxon>
        <taxon>Pseudomonadati</taxon>
        <taxon>Pseudomonadota</taxon>
        <taxon>Alphaproteobacteria</taxon>
        <taxon>Hyphomicrobiales</taxon>
        <taxon>Rhizobiaceae</taxon>
        <taxon>Hoeflea</taxon>
    </lineage>
</organism>
<dbReference type="InterPro" id="IPR050104">
    <property type="entry name" value="FMN-dep_NADH:Q_OxRdtase_AzoR1"/>
</dbReference>
<feature type="domain" description="Flavodoxin-like fold" evidence="7">
    <location>
        <begin position="3"/>
        <end position="193"/>
    </location>
</feature>
<sequence length="196" mass="21207">MTHILTIHSSARRNDSVSRKLTDELVEVLARKHANATVRTRDVADGLTFPSESWVSDRVLPAADRTEQQHATLAETDVLVEELTEADIIVVGAPTYNFGVPAALKAWIDHVAQPGRTFRYTEQGPEGLLAGKKIYVVNASGGVPLGSPADFVTPYLRHVFAFLGVTDVEFIAADQLAMAADDSVKRARDAIEKAAA</sequence>
<dbReference type="PANTHER" id="PTHR43741">
    <property type="entry name" value="FMN-DEPENDENT NADH-AZOREDUCTASE 1"/>
    <property type="match status" value="1"/>
</dbReference>
<dbReference type="HAMAP" id="MF_01216">
    <property type="entry name" value="Azoreductase_type1"/>
    <property type="match status" value="1"/>
</dbReference>
<evidence type="ECO:0000256" key="2">
    <source>
        <dbReference type="ARBA" id="ARBA00022643"/>
    </source>
</evidence>
<comment type="catalytic activity">
    <reaction evidence="6">
        <text>2 a quinone + NADH + H(+) = 2 a 1,4-benzosemiquinone + NAD(+)</text>
        <dbReference type="Rhea" id="RHEA:65952"/>
        <dbReference type="ChEBI" id="CHEBI:15378"/>
        <dbReference type="ChEBI" id="CHEBI:57540"/>
        <dbReference type="ChEBI" id="CHEBI:57945"/>
        <dbReference type="ChEBI" id="CHEBI:132124"/>
        <dbReference type="ChEBI" id="CHEBI:134225"/>
    </reaction>
</comment>
<dbReference type="Proteomes" id="UP001148313">
    <property type="component" value="Unassembled WGS sequence"/>
</dbReference>
<comment type="subunit">
    <text evidence="6">Homodimer.</text>
</comment>
<keyword evidence="9" id="KW-1185">Reference proteome</keyword>
<reference evidence="8" key="1">
    <citation type="submission" date="2022-11" db="EMBL/GenBank/DDBJ databases">
        <title>Hoeflea poritis sp. nov., isolated from scleractinian coral Porites lutea.</title>
        <authorList>
            <person name="Zhang G."/>
            <person name="Wei Q."/>
            <person name="Cai L."/>
        </authorList>
    </citation>
    <scope>NUCLEOTIDE SEQUENCE</scope>
    <source>
        <strain evidence="8">E7-10</strain>
    </source>
</reference>
<dbReference type="PANTHER" id="PTHR43741:SF4">
    <property type="entry name" value="FMN-DEPENDENT NADH:QUINONE OXIDOREDUCTASE"/>
    <property type="match status" value="1"/>
</dbReference>
<dbReference type="Gene3D" id="3.40.50.360">
    <property type="match status" value="1"/>
</dbReference>
<name>A0ABT4VPB5_9HYPH</name>
<dbReference type="RefSeq" id="WP_271090279.1">
    <property type="nucleotide sequence ID" value="NZ_JAPJZH010000008.1"/>
</dbReference>
<accession>A0ABT4VPB5</accession>
<comment type="caution">
    <text evidence="6">Lacks conserved residue(s) required for the propagation of feature annotation.</text>
</comment>
<evidence type="ECO:0000256" key="3">
    <source>
        <dbReference type="ARBA" id="ARBA00023002"/>
    </source>
</evidence>
<evidence type="ECO:0000313" key="9">
    <source>
        <dbReference type="Proteomes" id="UP001148313"/>
    </source>
</evidence>
<feature type="binding site" evidence="6">
    <location>
        <position position="10"/>
    </location>
    <ligand>
        <name>FMN</name>
        <dbReference type="ChEBI" id="CHEBI:58210"/>
    </ligand>
</feature>
<protein>
    <recommendedName>
        <fullName evidence="6">FMN dependent NADH:quinone oxidoreductase</fullName>
        <ecNumber evidence="6">1.6.5.-</ecNumber>
    </recommendedName>
    <alternativeName>
        <fullName evidence="6">Azo-dye reductase</fullName>
    </alternativeName>
    <alternativeName>
        <fullName evidence="6">FMN-dependent NADH-azo compound oxidoreductase</fullName>
    </alternativeName>
    <alternativeName>
        <fullName evidence="6">FMN-dependent NADH-azoreductase</fullName>
        <ecNumber evidence="6">1.7.1.17</ecNumber>
    </alternativeName>
</protein>
<dbReference type="InterPro" id="IPR029039">
    <property type="entry name" value="Flavoprotein-like_sf"/>
</dbReference>
<keyword evidence="1 6" id="KW-0285">Flavoprotein</keyword>
<keyword evidence="3 6" id="KW-0560">Oxidoreductase</keyword>
<feature type="binding site" evidence="6">
    <location>
        <begin position="16"/>
        <end position="18"/>
    </location>
    <ligand>
        <name>FMN</name>
        <dbReference type="ChEBI" id="CHEBI:58210"/>
    </ligand>
</feature>
<dbReference type="EC" id="1.6.5.-" evidence="6"/>
<dbReference type="SUPFAM" id="SSF52218">
    <property type="entry name" value="Flavoproteins"/>
    <property type="match status" value="1"/>
</dbReference>
<evidence type="ECO:0000256" key="4">
    <source>
        <dbReference type="ARBA" id="ARBA00023027"/>
    </source>
</evidence>
<gene>
    <name evidence="6" type="primary">azoR</name>
    <name evidence="8" type="ORF">OOZ53_14250</name>
</gene>
<dbReference type="InterPro" id="IPR003680">
    <property type="entry name" value="Flavodoxin_fold"/>
</dbReference>
<dbReference type="EC" id="1.7.1.17" evidence="6"/>
<keyword evidence="2 6" id="KW-0288">FMN</keyword>
<evidence type="ECO:0000259" key="7">
    <source>
        <dbReference type="Pfam" id="PF02525"/>
    </source>
</evidence>
<comment type="caution">
    <text evidence="8">The sequence shown here is derived from an EMBL/GenBank/DDBJ whole genome shotgun (WGS) entry which is preliminary data.</text>
</comment>
<evidence type="ECO:0000256" key="1">
    <source>
        <dbReference type="ARBA" id="ARBA00022630"/>
    </source>
</evidence>
<dbReference type="InterPro" id="IPR023048">
    <property type="entry name" value="NADH:quinone_OxRdtase_FMN_depd"/>
</dbReference>
<dbReference type="Pfam" id="PF02525">
    <property type="entry name" value="Flavodoxin_2"/>
    <property type="match status" value="1"/>
</dbReference>
<evidence type="ECO:0000256" key="5">
    <source>
        <dbReference type="ARBA" id="ARBA00048542"/>
    </source>
</evidence>
<comment type="cofactor">
    <cofactor evidence="6">
        <name>FMN</name>
        <dbReference type="ChEBI" id="CHEBI:58210"/>
    </cofactor>
    <text evidence="6">Binds 1 FMN per subunit.</text>
</comment>
<comment type="function">
    <text evidence="6">Quinone reductase that provides resistance to thiol-specific stress caused by electrophilic quinones.</text>
</comment>
<comment type="similarity">
    <text evidence="6">Belongs to the azoreductase type 1 family.</text>
</comment>
<evidence type="ECO:0000256" key="6">
    <source>
        <dbReference type="HAMAP-Rule" id="MF_01216"/>
    </source>
</evidence>
<comment type="catalytic activity">
    <reaction evidence="5">
        <text>N,N-dimethyl-1,4-phenylenediamine + anthranilate + 2 NAD(+) = 2-(4-dimethylaminophenyl)diazenylbenzoate + 2 NADH + 2 H(+)</text>
        <dbReference type="Rhea" id="RHEA:55872"/>
        <dbReference type="ChEBI" id="CHEBI:15378"/>
        <dbReference type="ChEBI" id="CHEBI:15783"/>
        <dbReference type="ChEBI" id="CHEBI:16567"/>
        <dbReference type="ChEBI" id="CHEBI:57540"/>
        <dbReference type="ChEBI" id="CHEBI:57945"/>
        <dbReference type="ChEBI" id="CHEBI:71579"/>
        <dbReference type="EC" id="1.7.1.17"/>
    </reaction>
    <physiologicalReaction direction="right-to-left" evidence="5">
        <dbReference type="Rhea" id="RHEA:55874"/>
    </physiologicalReaction>
</comment>
<keyword evidence="4 6" id="KW-0520">NAD</keyword>
<dbReference type="EMBL" id="JAPJZH010000008">
    <property type="protein sequence ID" value="MDA4846521.1"/>
    <property type="molecule type" value="Genomic_DNA"/>
</dbReference>
<comment type="function">
    <text evidence="6">Also exhibits azoreductase activity. Catalyzes the reductive cleavage of the azo bond in aromatic azo compounds to the corresponding amines.</text>
</comment>